<protein>
    <submittedName>
        <fullName evidence="5">Multidrug resistance efflux pump</fullName>
    </submittedName>
</protein>
<comment type="subcellular location">
    <subcellularLocation>
        <location evidence="1">Cell envelope</location>
    </subcellularLocation>
</comment>
<reference evidence="5 6" key="1">
    <citation type="submission" date="2020-08" db="EMBL/GenBank/DDBJ databases">
        <title>Genomic Encyclopedia of Type Strains, Phase IV (KMG-IV): sequencing the most valuable type-strain genomes for metagenomic binning, comparative biology and taxonomic classification.</title>
        <authorList>
            <person name="Goeker M."/>
        </authorList>
    </citation>
    <scope>NUCLEOTIDE SEQUENCE [LARGE SCALE GENOMIC DNA]</scope>
    <source>
        <strain evidence="5 6">DSM 29007</strain>
    </source>
</reference>
<keyword evidence="4" id="KW-0472">Membrane</keyword>
<sequence length="414" mass="45309">MDIPRAPRTTPRRYVIGGAVAMVLAVATVALARMEPAAPKLDGASVWTDTVKRGTMMREVRGPGTLVPEQIRWVSAVTAGRVERILVQPGMTVQPGTPLLVLSNADVQRDALEAQRQLVGAEADKTTLGATLENQRLTQEAAVATVRADQREAERQAVANRELAGRGLISRMELQRSEDRAEELSSRLRVEEQRLRFLSQSMRDQLSAQQTQVERLRGLSDFQRGYVESMRVLAGTDGVVRELPLQEGQWVTPGSPLAVVVRPGRLKAQLRIPETQARDLVVGQTARIDTRNGIAQGRVSRIDPAVQDGSVTVDVTLEGELPRGARPDLSVDGVIEIERIPNVLYVDRPAYGQAGGTLGMFRVEEGGRTAARTDVRLGRSSVNTVEVLSGLREGDVVILSDMTAWDRSKKVRLR</sequence>
<keyword evidence="4" id="KW-0812">Transmembrane</keyword>
<evidence type="ECO:0000313" key="6">
    <source>
        <dbReference type="Proteomes" id="UP000582837"/>
    </source>
</evidence>
<dbReference type="RefSeq" id="WP_170031823.1">
    <property type="nucleotide sequence ID" value="NZ_JABDTL010000001.1"/>
</dbReference>
<organism evidence="5 6">
    <name type="scientific">Longimicrobium terrae</name>
    <dbReference type="NCBI Taxonomy" id="1639882"/>
    <lineage>
        <taxon>Bacteria</taxon>
        <taxon>Pseudomonadati</taxon>
        <taxon>Gemmatimonadota</taxon>
        <taxon>Longimicrobiia</taxon>
        <taxon>Longimicrobiales</taxon>
        <taxon>Longimicrobiaceae</taxon>
        <taxon>Longimicrobium</taxon>
    </lineage>
</organism>
<dbReference type="Gene3D" id="2.40.30.170">
    <property type="match status" value="1"/>
</dbReference>
<dbReference type="EMBL" id="JACHIA010000001">
    <property type="protein sequence ID" value="MBB6069065.1"/>
    <property type="molecule type" value="Genomic_DNA"/>
</dbReference>
<dbReference type="PANTHER" id="PTHR32347">
    <property type="entry name" value="EFFLUX SYSTEM COMPONENT YKNX-RELATED"/>
    <property type="match status" value="1"/>
</dbReference>
<dbReference type="AlphaFoldDB" id="A0A841GVV1"/>
<keyword evidence="6" id="KW-1185">Reference proteome</keyword>
<keyword evidence="2 3" id="KW-0175">Coiled coil</keyword>
<dbReference type="InterPro" id="IPR050465">
    <property type="entry name" value="UPF0194_transport"/>
</dbReference>
<comment type="caution">
    <text evidence="5">The sequence shown here is derived from an EMBL/GenBank/DDBJ whole genome shotgun (WGS) entry which is preliminary data.</text>
</comment>
<name>A0A841GVV1_9BACT</name>
<dbReference type="GO" id="GO:0030313">
    <property type="term" value="C:cell envelope"/>
    <property type="evidence" value="ECO:0007669"/>
    <property type="project" value="UniProtKB-SubCell"/>
</dbReference>
<evidence type="ECO:0000256" key="4">
    <source>
        <dbReference type="SAM" id="Phobius"/>
    </source>
</evidence>
<gene>
    <name evidence="5" type="ORF">HNQ61_000676</name>
</gene>
<feature type="coiled-coil region" evidence="3">
    <location>
        <begin position="174"/>
        <end position="201"/>
    </location>
</feature>
<evidence type="ECO:0000256" key="3">
    <source>
        <dbReference type="SAM" id="Coils"/>
    </source>
</evidence>
<keyword evidence="4" id="KW-1133">Transmembrane helix</keyword>
<evidence type="ECO:0000256" key="1">
    <source>
        <dbReference type="ARBA" id="ARBA00004196"/>
    </source>
</evidence>
<dbReference type="Proteomes" id="UP000582837">
    <property type="component" value="Unassembled WGS sequence"/>
</dbReference>
<feature type="transmembrane region" description="Helical" evidence="4">
    <location>
        <begin position="14"/>
        <end position="32"/>
    </location>
</feature>
<dbReference type="Gene3D" id="2.40.50.100">
    <property type="match status" value="1"/>
</dbReference>
<evidence type="ECO:0000313" key="5">
    <source>
        <dbReference type="EMBL" id="MBB6069065.1"/>
    </source>
</evidence>
<accession>A0A841GVV1</accession>
<dbReference type="Gene3D" id="2.40.420.20">
    <property type="match status" value="1"/>
</dbReference>
<proteinExistence type="predicted"/>
<evidence type="ECO:0000256" key="2">
    <source>
        <dbReference type="ARBA" id="ARBA00023054"/>
    </source>
</evidence>